<comment type="similarity">
    <text evidence="9">Belongs to the binding-protein-dependent transport system permease family. LivHM subfamily.</text>
</comment>
<evidence type="ECO:0000256" key="5">
    <source>
        <dbReference type="ARBA" id="ARBA00022692"/>
    </source>
</evidence>
<evidence type="ECO:0000313" key="11">
    <source>
        <dbReference type="EMBL" id="MBP0465395.1"/>
    </source>
</evidence>
<evidence type="ECO:0000313" key="12">
    <source>
        <dbReference type="Proteomes" id="UP000680815"/>
    </source>
</evidence>
<keyword evidence="8 10" id="KW-0472">Membrane</keyword>
<feature type="transmembrane region" description="Helical" evidence="10">
    <location>
        <begin position="5"/>
        <end position="30"/>
    </location>
</feature>
<keyword evidence="3" id="KW-1003">Cell membrane</keyword>
<keyword evidence="12" id="KW-1185">Reference proteome</keyword>
<dbReference type="InterPro" id="IPR001851">
    <property type="entry name" value="ABC_transp_permease"/>
</dbReference>
<evidence type="ECO:0000256" key="7">
    <source>
        <dbReference type="ARBA" id="ARBA00022989"/>
    </source>
</evidence>
<feature type="transmembrane region" description="Helical" evidence="10">
    <location>
        <begin position="184"/>
        <end position="205"/>
    </location>
</feature>
<feature type="transmembrane region" description="Helical" evidence="10">
    <location>
        <begin position="256"/>
        <end position="273"/>
    </location>
</feature>
<sequence length="286" mass="28978">MFGQLLVAGIVHGLIIGLAALAVTLVFGIARFPNAAAGDTMTAGAYAGLVAHKASGSLLVAGGAAVAASGLLSLLGYLLVFRPLARRPVASLLVAAIGVAFLIRAVLGIVFGHQQQVFQVPLAWPIEVAGIRIPPMDLTLAGVAACALAGAFGVLYLTSIGRQMRAVADDPDLARISGIRPLRVMVTLWLLAGAAAGIAGLMLGVKTVVAPEMGWEGLLSAFAAAILGGIGSPVGAVAAGLLLGIAQEVSTPYVGFTYKIALSFAVMLAVLLLRPRGLFGRVEGVR</sequence>
<dbReference type="CDD" id="cd06582">
    <property type="entry name" value="TM_PBP1_LivH_like"/>
    <property type="match status" value="1"/>
</dbReference>
<comment type="subcellular location">
    <subcellularLocation>
        <location evidence="1">Cell membrane</location>
        <topology evidence="1">Multi-pass membrane protein</topology>
    </subcellularLocation>
</comment>
<feature type="transmembrane region" description="Helical" evidence="10">
    <location>
        <begin position="92"/>
        <end position="112"/>
    </location>
</feature>
<feature type="transmembrane region" description="Helical" evidence="10">
    <location>
        <begin position="138"/>
        <end position="157"/>
    </location>
</feature>
<evidence type="ECO:0000256" key="1">
    <source>
        <dbReference type="ARBA" id="ARBA00004651"/>
    </source>
</evidence>
<dbReference type="InterPro" id="IPR052157">
    <property type="entry name" value="BCAA_transport_permease"/>
</dbReference>
<dbReference type="EMBL" id="JAGIYZ010000015">
    <property type="protein sequence ID" value="MBP0465395.1"/>
    <property type="molecule type" value="Genomic_DNA"/>
</dbReference>
<name>A0ABS4AVJ1_9PROT</name>
<dbReference type="PANTHER" id="PTHR11795:SF371">
    <property type="entry name" value="HIGH-AFFINITY BRANCHED-CHAIN AMINO ACID TRANSPORT SYSTEM PERMEASE PROTEIN LIVH"/>
    <property type="match status" value="1"/>
</dbReference>
<dbReference type="Pfam" id="PF02653">
    <property type="entry name" value="BPD_transp_2"/>
    <property type="match status" value="1"/>
</dbReference>
<dbReference type="PANTHER" id="PTHR11795">
    <property type="entry name" value="BRANCHED-CHAIN AMINO ACID TRANSPORT SYSTEM PERMEASE PROTEIN LIVH"/>
    <property type="match status" value="1"/>
</dbReference>
<dbReference type="Proteomes" id="UP000680815">
    <property type="component" value="Unassembled WGS sequence"/>
</dbReference>
<feature type="transmembrane region" description="Helical" evidence="10">
    <location>
        <begin position="58"/>
        <end position="80"/>
    </location>
</feature>
<comment type="caution">
    <text evidence="11">The sequence shown here is derived from an EMBL/GenBank/DDBJ whole genome shotgun (WGS) entry which is preliminary data.</text>
</comment>
<accession>A0ABS4AVJ1</accession>
<evidence type="ECO:0000256" key="10">
    <source>
        <dbReference type="SAM" id="Phobius"/>
    </source>
</evidence>
<reference evidence="11 12" key="1">
    <citation type="submission" date="2021-03" db="EMBL/GenBank/DDBJ databases">
        <authorList>
            <person name="So Y."/>
        </authorList>
    </citation>
    <scope>NUCLEOTIDE SEQUENCE [LARGE SCALE GENOMIC DNA]</scope>
    <source>
        <strain evidence="11 12">PWR1</strain>
    </source>
</reference>
<evidence type="ECO:0000256" key="4">
    <source>
        <dbReference type="ARBA" id="ARBA00022519"/>
    </source>
</evidence>
<keyword evidence="7 10" id="KW-1133">Transmembrane helix</keyword>
<organism evidence="11 12">
    <name type="scientific">Roseomonas nitratireducens</name>
    <dbReference type="NCBI Taxonomy" id="2820810"/>
    <lineage>
        <taxon>Bacteria</taxon>
        <taxon>Pseudomonadati</taxon>
        <taxon>Pseudomonadota</taxon>
        <taxon>Alphaproteobacteria</taxon>
        <taxon>Acetobacterales</taxon>
        <taxon>Roseomonadaceae</taxon>
        <taxon>Roseomonas</taxon>
    </lineage>
</organism>
<keyword evidence="6" id="KW-0029">Amino-acid transport</keyword>
<keyword evidence="4" id="KW-0997">Cell inner membrane</keyword>
<feature type="transmembrane region" description="Helical" evidence="10">
    <location>
        <begin position="217"/>
        <end position="244"/>
    </location>
</feature>
<dbReference type="RefSeq" id="WP_209352786.1">
    <property type="nucleotide sequence ID" value="NZ_JAGIYZ010000015.1"/>
</dbReference>
<gene>
    <name evidence="11" type="ORF">J5Y09_15825</name>
</gene>
<evidence type="ECO:0000256" key="6">
    <source>
        <dbReference type="ARBA" id="ARBA00022970"/>
    </source>
</evidence>
<keyword evidence="2" id="KW-0813">Transport</keyword>
<evidence type="ECO:0000256" key="8">
    <source>
        <dbReference type="ARBA" id="ARBA00023136"/>
    </source>
</evidence>
<keyword evidence="5 10" id="KW-0812">Transmembrane</keyword>
<evidence type="ECO:0000256" key="9">
    <source>
        <dbReference type="ARBA" id="ARBA00037998"/>
    </source>
</evidence>
<evidence type="ECO:0000256" key="2">
    <source>
        <dbReference type="ARBA" id="ARBA00022448"/>
    </source>
</evidence>
<proteinExistence type="inferred from homology"/>
<evidence type="ECO:0000256" key="3">
    <source>
        <dbReference type="ARBA" id="ARBA00022475"/>
    </source>
</evidence>
<protein>
    <submittedName>
        <fullName evidence="11">Branched-chain amino acid ABC transporter permease</fullName>
    </submittedName>
</protein>